<gene>
    <name evidence="3" type="ORF">CR513_44692</name>
</gene>
<feature type="compositionally biased region" description="Basic residues" evidence="1">
    <location>
        <begin position="40"/>
        <end position="69"/>
    </location>
</feature>
<dbReference type="PANTHER" id="PTHR35046">
    <property type="entry name" value="ZINC KNUCKLE (CCHC-TYPE) FAMILY PROTEIN"/>
    <property type="match status" value="1"/>
</dbReference>
<evidence type="ECO:0000313" key="4">
    <source>
        <dbReference type="Proteomes" id="UP000257109"/>
    </source>
</evidence>
<evidence type="ECO:0000256" key="2">
    <source>
        <dbReference type="SAM" id="SignalP"/>
    </source>
</evidence>
<dbReference type="EMBL" id="QJKJ01009846">
    <property type="protein sequence ID" value="RDX75423.1"/>
    <property type="molecule type" value="Genomic_DNA"/>
</dbReference>
<evidence type="ECO:0000313" key="3">
    <source>
        <dbReference type="EMBL" id="RDX75423.1"/>
    </source>
</evidence>
<dbReference type="OrthoDB" id="1747743at2759"/>
<proteinExistence type="predicted"/>
<keyword evidence="2" id="KW-0732">Signal</keyword>
<sequence>MLLSCMNTLLFLHLCTKPLRSNLKLEGMKRKPTLQQAPTRRVRKGKKKNSLRKGTKVPRKGMHPSKATKKREVIRSGEETSTLGSEGGYLSEVPYEGDLLMVRRLMSAFIIDDKSQRKNIFHSRCMWLSEHEEMIVDKQVPIALTLGKYRDEILCDVVPMEATHVLLGRPWQFDRTVTHDGVTNKFSFVHKGNKITLKLLTPRKVIEDQIKMKKKR</sequence>
<feature type="chain" id="PRO_5016704246" evidence="2">
    <location>
        <begin position="22"/>
        <end position="216"/>
    </location>
</feature>
<dbReference type="PANTHER" id="PTHR35046:SF9">
    <property type="entry name" value="RNA-DIRECTED DNA POLYMERASE"/>
    <property type="match status" value="1"/>
</dbReference>
<name>A0A371FBC5_MUCPR</name>
<reference evidence="3" key="1">
    <citation type="submission" date="2018-05" db="EMBL/GenBank/DDBJ databases">
        <title>Draft genome of Mucuna pruriens seed.</title>
        <authorList>
            <person name="Nnadi N.E."/>
            <person name="Vos R."/>
            <person name="Hasami M.H."/>
            <person name="Devisetty U.K."/>
            <person name="Aguiy J.C."/>
        </authorList>
    </citation>
    <scope>NUCLEOTIDE SEQUENCE [LARGE SCALE GENOMIC DNA]</scope>
    <source>
        <strain evidence="3">JCA_2017</strain>
    </source>
</reference>
<accession>A0A371FBC5</accession>
<feature type="region of interest" description="Disordered" evidence="1">
    <location>
        <begin position="29"/>
        <end position="85"/>
    </location>
</feature>
<protein>
    <submittedName>
        <fullName evidence="3">Uncharacterized protein</fullName>
    </submittedName>
</protein>
<dbReference type="AlphaFoldDB" id="A0A371FBC5"/>
<feature type="signal peptide" evidence="2">
    <location>
        <begin position="1"/>
        <end position="21"/>
    </location>
</feature>
<keyword evidence="4" id="KW-1185">Reference proteome</keyword>
<feature type="non-terminal residue" evidence="3">
    <location>
        <position position="1"/>
    </location>
</feature>
<dbReference type="Proteomes" id="UP000257109">
    <property type="component" value="Unassembled WGS sequence"/>
</dbReference>
<comment type="caution">
    <text evidence="3">The sequence shown here is derived from an EMBL/GenBank/DDBJ whole genome shotgun (WGS) entry which is preliminary data.</text>
</comment>
<organism evidence="3 4">
    <name type="scientific">Mucuna pruriens</name>
    <name type="common">Velvet bean</name>
    <name type="synonym">Dolichos pruriens</name>
    <dbReference type="NCBI Taxonomy" id="157652"/>
    <lineage>
        <taxon>Eukaryota</taxon>
        <taxon>Viridiplantae</taxon>
        <taxon>Streptophyta</taxon>
        <taxon>Embryophyta</taxon>
        <taxon>Tracheophyta</taxon>
        <taxon>Spermatophyta</taxon>
        <taxon>Magnoliopsida</taxon>
        <taxon>eudicotyledons</taxon>
        <taxon>Gunneridae</taxon>
        <taxon>Pentapetalae</taxon>
        <taxon>rosids</taxon>
        <taxon>fabids</taxon>
        <taxon>Fabales</taxon>
        <taxon>Fabaceae</taxon>
        <taxon>Papilionoideae</taxon>
        <taxon>50 kb inversion clade</taxon>
        <taxon>NPAAA clade</taxon>
        <taxon>indigoferoid/millettioid clade</taxon>
        <taxon>Phaseoleae</taxon>
        <taxon>Mucuna</taxon>
    </lineage>
</organism>
<evidence type="ECO:0000256" key="1">
    <source>
        <dbReference type="SAM" id="MobiDB-lite"/>
    </source>
</evidence>